<dbReference type="AlphaFoldDB" id="A0A0Q1H5S1"/>
<dbReference type="OrthoDB" id="9842506at2"/>
<dbReference type="RefSeq" id="WP_055392464.1">
    <property type="nucleotide sequence ID" value="NZ_LCTZ01000002.1"/>
</dbReference>
<organism evidence="1 2">
    <name type="scientific">Flagellimonas eckloniae</name>
    <dbReference type="NCBI Taxonomy" id="346185"/>
    <lineage>
        <taxon>Bacteria</taxon>
        <taxon>Pseudomonadati</taxon>
        <taxon>Bacteroidota</taxon>
        <taxon>Flavobacteriia</taxon>
        <taxon>Flavobacteriales</taxon>
        <taxon>Flavobacteriaceae</taxon>
        <taxon>Flagellimonas</taxon>
    </lineage>
</organism>
<sequence>MNYRLLFLVYLFILNLSCKKNDEKQLVLVAETQKEKIQEKPRTLYLPDFGLYLNNWPQNWVLANHGNGCQTGSNSVSFIFGTTYETEGILEIETVGDLGEDYFSTFELKQRSLWGDKKRVDLDLETVDGGKVRLKFLNLNKRYEKWVVENVDCLPPFEDVIIDEVTFPSFPIYGPQKQQRINIIFDFNILSSTRDYQMTFQNQTSRLGVSCSLRNEIKGNVETSIGKSSKRFGIGDIVYIDAKEENVSWKVVQEKGKLVVFEKEHGKTKTLYEIPISEDYDFTFYANAE</sequence>
<evidence type="ECO:0000313" key="2">
    <source>
        <dbReference type="Proteomes" id="UP000050827"/>
    </source>
</evidence>
<comment type="caution">
    <text evidence="1">The sequence shown here is derived from an EMBL/GenBank/DDBJ whole genome shotgun (WGS) entry which is preliminary data.</text>
</comment>
<dbReference type="STRING" id="346185.AAY42_02685"/>
<dbReference type="Proteomes" id="UP000050827">
    <property type="component" value="Unassembled WGS sequence"/>
</dbReference>
<accession>A0A0Q1H5S1</accession>
<name>A0A0Q1H5S1_9FLAO</name>
<reference evidence="1 2" key="1">
    <citation type="submission" date="2015-04" db="EMBL/GenBank/DDBJ databases">
        <title>Complete genome of flavobacterium.</title>
        <authorList>
            <person name="Kwon Y.M."/>
            <person name="Kim S.-J."/>
        </authorList>
    </citation>
    <scope>NUCLEOTIDE SEQUENCE [LARGE SCALE GENOMIC DNA]</scope>
    <source>
        <strain evidence="1 2">DK169</strain>
    </source>
</reference>
<dbReference type="EMBL" id="LCTZ01000002">
    <property type="protein sequence ID" value="KQC28921.1"/>
    <property type="molecule type" value="Genomic_DNA"/>
</dbReference>
<evidence type="ECO:0000313" key="1">
    <source>
        <dbReference type="EMBL" id="KQC28921.1"/>
    </source>
</evidence>
<gene>
    <name evidence="1" type="ORF">AAY42_02685</name>
</gene>
<protein>
    <submittedName>
        <fullName evidence="1">Uncharacterized protein</fullName>
    </submittedName>
</protein>
<proteinExistence type="predicted"/>
<keyword evidence="2" id="KW-1185">Reference proteome</keyword>